<evidence type="ECO:0008006" key="6">
    <source>
        <dbReference type="Google" id="ProtNLM"/>
    </source>
</evidence>
<evidence type="ECO:0000256" key="1">
    <source>
        <dbReference type="SAM" id="MobiDB-lite"/>
    </source>
</evidence>
<accession>A0A2U1FM60</accession>
<proteinExistence type="predicted"/>
<keyword evidence="2" id="KW-0812">Transmembrane</keyword>
<dbReference type="AlphaFoldDB" id="A0A2U1FM60"/>
<sequence>MTEQQRRRSVWGVLVLLAALGVLLVPAAASAHESLPTGVQRIELSLGERSLALTITAPPEGGGRMPVVVLARGEAVPGGVTLAAVRPGADASTGGPVPVPAAPVGQPHEVALTTDGPGAWEVTVSDGAQTARVPVTVAATTPTPGWVWAVRVGAVLGAVTLIAALAPAVRARPRLALALGGVALVAVTVAVTAAVAAPASTTGAPATATGTAPVPSGHAGHAGHGGAAMPPTPAAPATAPMSTTSSGAVVLSARTTSDARAGVPTDLVLDLTDGSSGAVVDDLTIHDEALIHLAVIGPDGQLSHLHPVRTAPGRYEVRMTAATGGRYGVFAEMERSGEGGHQVARTAFDVAGPAPAAAPAPGPGVRDVAGMRADVAVPDPVAGRPTQVSLTLDEGGAPVTNLQGWLGMAGHLMVLGPGTGGGPDPTDPASAFGHVHDMAPAGPTGTYGPRIAFDYTFPRAGRYALWLQVQRDLRIVTVPVTVDVAPESPAP</sequence>
<protein>
    <recommendedName>
        <fullName evidence="6">Secreted protein</fullName>
    </recommendedName>
</protein>
<evidence type="ECO:0000313" key="5">
    <source>
        <dbReference type="Proteomes" id="UP000245639"/>
    </source>
</evidence>
<evidence type="ECO:0000256" key="3">
    <source>
        <dbReference type="SAM" id="SignalP"/>
    </source>
</evidence>
<feature type="compositionally biased region" description="Low complexity" evidence="1">
    <location>
        <begin position="200"/>
        <end position="219"/>
    </location>
</feature>
<feature type="chain" id="PRO_5015787770" description="Secreted protein" evidence="3">
    <location>
        <begin position="32"/>
        <end position="491"/>
    </location>
</feature>
<keyword evidence="2" id="KW-0472">Membrane</keyword>
<keyword evidence="2" id="KW-1133">Transmembrane helix</keyword>
<evidence type="ECO:0000313" key="4">
    <source>
        <dbReference type="EMBL" id="PVZ13281.1"/>
    </source>
</evidence>
<reference evidence="4 5" key="1">
    <citation type="submission" date="2018-04" db="EMBL/GenBank/DDBJ databases">
        <title>Genomic Encyclopedia of Type Strains, Phase IV (KMG-IV): sequencing the most valuable type-strain genomes for metagenomic binning, comparative biology and taxonomic classification.</title>
        <authorList>
            <person name="Goeker M."/>
        </authorList>
    </citation>
    <scope>NUCLEOTIDE SEQUENCE [LARGE SCALE GENOMIC DNA]</scope>
    <source>
        <strain evidence="4 5">DSM 45771</strain>
    </source>
</reference>
<dbReference type="Proteomes" id="UP000245639">
    <property type="component" value="Unassembled WGS sequence"/>
</dbReference>
<dbReference type="EMBL" id="QEKW01000002">
    <property type="protein sequence ID" value="PVZ13281.1"/>
    <property type="molecule type" value="Genomic_DNA"/>
</dbReference>
<dbReference type="RefSeq" id="WP_116707296.1">
    <property type="nucleotide sequence ID" value="NZ_QEKW01000002.1"/>
</dbReference>
<dbReference type="OrthoDB" id="3813056at2"/>
<comment type="caution">
    <text evidence="4">The sequence shown here is derived from an EMBL/GenBank/DDBJ whole genome shotgun (WGS) entry which is preliminary data.</text>
</comment>
<feature type="signal peptide" evidence="3">
    <location>
        <begin position="1"/>
        <end position="31"/>
    </location>
</feature>
<gene>
    <name evidence="4" type="ORF">C8D89_102431</name>
</gene>
<name>A0A2U1FM60_9PSEU</name>
<feature type="transmembrane region" description="Helical" evidence="2">
    <location>
        <begin position="175"/>
        <end position="197"/>
    </location>
</feature>
<organism evidence="4 5">
    <name type="scientific">Actinomycetospora cinnamomea</name>
    <dbReference type="NCBI Taxonomy" id="663609"/>
    <lineage>
        <taxon>Bacteria</taxon>
        <taxon>Bacillati</taxon>
        <taxon>Actinomycetota</taxon>
        <taxon>Actinomycetes</taxon>
        <taxon>Pseudonocardiales</taxon>
        <taxon>Pseudonocardiaceae</taxon>
        <taxon>Actinomycetospora</taxon>
    </lineage>
</organism>
<keyword evidence="5" id="KW-1185">Reference proteome</keyword>
<feature type="compositionally biased region" description="Low complexity" evidence="1">
    <location>
        <begin position="235"/>
        <end position="248"/>
    </location>
</feature>
<feature type="transmembrane region" description="Helical" evidence="2">
    <location>
        <begin position="146"/>
        <end position="168"/>
    </location>
</feature>
<evidence type="ECO:0000256" key="2">
    <source>
        <dbReference type="SAM" id="Phobius"/>
    </source>
</evidence>
<feature type="region of interest" description="Disordered" evidence="1">
    <location>
        <begin position="200"/>
        <end position="248"/>
    </location>
</feature>
<keyword evidence="3" id="KW-0732">Signal</keyword>